<dbReference type="RefSeq" id="XP_024944714.1">
    <property type="nucleotide sequence ID" value="XM_025088946.1"/>
</dbReference>
<evidence type="ECO:0000313" key="8">
    <source>
        <dbReference type="RefSeq" id="XP_024944702.1"/>
    </source>
</evidence>
<evidence type="ECO:0000313" key="16">
    <source>
        <dbReference type="RefSeq" id="XP_024944710.1"/>
    </source>
</evidence>
<evidence type="ECO:0000313" key="15">
    <source>
        <dbReference type="RefSeq" id="XP_024944709.1"/>
    </source>
</evidence>
<evidence type="ECO:0000313" key="11">
    <source>
        <dbReference type="RefSeq" id="XP_024944705.1"/>
    </source>
</evidence>
<reference evidence="4 5" key="1">
    <citation type="submission" date="2025-04" db="UniProtKB">
        <authorList>
            <consortium name="RefSeq"/>
        </authorList>
    </citation>
    <scope>IDENTIFICATION</scope>
</reference>
<evidence type="ECO:0000313" key="6">
    <source>
        <dbReference type="RefSeq" id="XP_015603596.1"/>
    </source>
</evidence>
<proteinExistence type="predicted"/>
<evidence type="ECO:0000256" key="1">
    <source>
        <dbReference type="SAM" id="Phobius"/>
    </source>
</evidence>
<keyword evidence="2" id="KW-0732">Signal</keyword>
<evidence type="ECO:0000313" key="13">
    <source>
        <dbReference type="RefSeq" id="XP_024944707.1"/>
    </source>
</evidence>
<dbReference type="RefSeq" id="XP_024944703.1">
    <property type="nucleotide sequence ID" value="XM_025088935.1"/>
</dbReference>
<dbReference type="RefSeq" id="XP_024944711.1">
    <property type="nucleotide sequence ID" value="XM_025088943.1"/>
</dbReference>
<evidence type="ECO:0000313" key="7">
    <source>
        <dbReference type="RefSeq" id="XP_024944701.1"/>
    </source>
</evidence>
<dbReference type="RefSeq" id="XP_015603596.1">
    <property type="nucleotide sequence ID" value="XM_015748110.2"/>
</dbReference>
<keyword evidence="1" id="KW-0472">Membrane</keyword>
<feature type="signal peptide" evidence="2">
    <location>
        <begin position="1"/>
        <end position="25"/>
    </location>
</feature>
<dbReference type="RefSeq" id="XP_024944710.1">
    <property type="nucleotide sequence ID" value="XM_025088942.1"/>
</dbReference>
<evidence type="ECO:0000313" key="4">
    <source>
        <dbReference type="RefSeq" id="XP_015603583.1"/>
    </source>
</evidence>
<evidence type="ECO:0000313" key="19">
    <source>
        <dbReference type="RefSeq" id="XP_024944713.1"/>
    </source>
</evidence>
<keyword evidence="1" id="KW-0812">Transmembrane</keyword>
<sequence length="341" mass="37879">MTVKCRGSKFWLSVTLTVSLILVDSQHTSTETSAQYLRNVMNELQEINSVSVASADTDRNTGNVAETKYIQNLDQTSSYRDKFHPHVHQVHYQYPCSSDKEEKIPAATDIRGVDQVYLESSPHYFTIPADQTKIPSPIEVPQALGFTRSQLAGMYRDALEKGSAVSLTGLTSSLSPRKVPQASTGQLQLPAGHAGYYYYFYPLKTFMNELRDVHGYKTIRDALPEKVNVAESSEKQMANPLFVAISSFIGMALLFMIGVLFLPRLGGFTSRNVQDEFLQLTKVAAEAVNGRDCYGRITCEMGGATGSTETPLRGYRFPKTVSSTTLGKRMRPRTKIRNDSS</sequence>
<dbReference type="RefSeq" id="XP_024944713.1">
    <property type="nucleotide sequence ID" value="XM_025088945.1"/>
</dbReference>
<evidence type="ECO:0000313" key="12">
    <source>
        <dbReference type="RefSeq" id="XP_024944706.1"/>
    </source>
</evidence>
<dbReference type="AlphaFoldDB" id="A0AAJ7W528"/>
<dbReference type="RefSeq" id="XP_024944702.1">
    <property type="nucleotide sequence ID" value="XM_025088934.1"/>
</dbReference>
<keyword evidence="3" id="KW-1185">Reference proteome</keyword>
<dbReference type="RefSeq" id="XP_024944706.1">
    <property type="nucleotide sequence ID" value="XM_025088938.1"/>
</dbReference>
<dbReference type="RefSeq" id="XP_024944705.1">
    <property type="nucleotide sequence ID" value="XM_025088937.1"/>
</dbReference>
<dbReference type="RefSeq" id="XP_024944708.1">
    <property type="nucleotide sequence ID" value="XM_025088940.1"/>
</dbReference>
<evidence type="ECO:0000313" key="14">
    <source>
        <dbReference type="RefSeq" id="XP_024944708.1"/>
    </source>
</evidence>
<dbReference type="RefSeq" id="XP_024944707.1">
    <property type="nucleotide sequence ID" value="XM_025088939.1"/>
</dbReference>
<dbReference type="RefSeq" id="XP_015603587.1">
    <property type="nucleotide sequence ID" value="XM_015748101.2"/>
</dbReference>
<dbReference type="KEGG" id="ccin:107271740"/>
<organism evidence="3 12">
    <name type="scientific">Cephus cinctus</name>
    <name type="common">Wheat stem sawfly</name>
    <dbReference type="NCBI Taxonomy" id="211228"/>
    <lineage>
        <taxon>Eukaryota</taxon>
        <taxon>Metazoa</taxon>
        <taxon>Ecdysozoa</taxon>
        <taxon>Arthropoda</taxon>
        <taxon>Hexapoda</taxon>
        <taxon>Insecta</taxon>
        <taxon>Pterygota</taxon>
        <taxon>Neoptera</taxon>
        <taxon>Endopterygota</taxon>
        <taxon>Hymenoptera</taxon>
        <taxon>Cephoidea</taxon>
        <taxon>Cephidae</taxon>
        <taxon>Cephus</taxon>
    </lineage>
</organism>
<dbReference type="RefSeq" id="XP_024944712.1">
    <property type="nucleotide sequence ID" value="XM_025088944.1"/>
</dbReference>
<gene>
    <name evidence="4 5 6 7 8 9 10 11 12 13 14 15 16 17 18 19 20" type="primary">LOC107271740</name>
</gene>
<evidence type="ECO:0000313" key="17">
    <source>
        <dbReference type="RefSeq" id="XP_024944711.1"/>
    </source>
</evidence>
<feature type="transmembrane region" description="Helical" evidence="1">
    <location>
        <begin position="241"/>
        <end position="262"/>
    </location>
</feature>
<evidence type="ECO:0000313" key="10">
    <source>
        <dbReference type="RefSeq" id="XP_024944704.1"/>
    </source>
</evidence>
<keyword evidence="1" id="KW-1133">Transmembrane helix</keyword>
<evidence type="ECO:0000313" key="5">
    <source>
        <dbReference type="RefSeq" id="XP_015603587.1"/>
    </source>
</evidence>
<evidence type="ECO:0000313" key="18">
    <source>
        <dbReference type="RefSeq" id="XP_024944712.1"/>
    </source>
</evidence>
<evidence type="ECO:0000313" key="9">
    <source>
        <dbReference type="RefSeq" id="XP_024944703.1"/>
    </source>
</evidence>
<protein>
    <submittedName>
        <fullName evidence="4 5">Uncharacterized protein LOC107271740</fullName>
    </submittedName>
</protein>
<dbReference type="Proteomes" id="UP000694920">
    <property type="component" value="Unplaced"/>
</dbReference>
<dbReference type="RefSeq" id="XP_024944704.1">
    <property type="nucleotide sequence ID" value="XM_025088936.1"/>
</dbReference>
<dbReference type="GeneID" id="107271740"/>
<dbReference type="RefSeq" id="XP_024944701.1">
    <property type="nucleotide sequence ID" value="XM_025088933.1"/>
</dbReference>
<evidence type="ECO:0000313" key="3">
    <source>
        <dbReference type="Proteomes" id="UP000694920"/>
    </source>
</evidence>
<accession>A0AAJ7W528</accession>
<name>A0AAJ7W528_CEPCN</name>
<evidence type="ECO:0000256" key="2">
    <source>
        <dbReference type="SAM" id="SignalP"/>
    </source>
</evidence>
<dbReference type="RefSeq" id="XP_015603583.1">
    <property type="nucleotide sequence ID" value="XM_015748097.2"/>
</dbReference>
<feature type="chain" id="PRO_5044709565" evidence="2">
    <location>
        <begin position="26"/>
        <end position="341"/>
    </location>
</feature>
<dbReference type="RefSeq" id="XP_024944709.1">
    <property type="nucleotide sequence ID" value="XM_025088941.1"/>
</dbReference>
<evidence type="ECO:0000313" key="20">
    <source>
        <dbReference type="RefSeq" id="XP_024944714.1"/>
    </source>
</evidence>